<reference evidence="1 2" key="1">
    <citation type="journal article" date="2011" name="PLoS ONE">
        <title>The complete genome sequence of Thermoproteus tenax: a physiologically versatile member of the Crenarchaeota.</title>
        <authorList>
            <person name="Siebers B."/>
            <person name="Zaparty M."/>
            <person name="Raddatz G."/>
            <person name="Tjaden B."/>
            <person name="Albers S.V."/>
            <person name="Bell S.D."/>
            <person name="Blombach F."/>
            <person name="Kletzin A."/>
            <person name="Kyrpides N."/>
            <person name="Lanz C."/>
            <person name="Plagens A."/>
            <person name="Rampp M."/>
            <person name="Rosinus A."/>
            <person name="von Jan M."/>
            <person name="Makarova K.S."/>
            <person name="Klenk H.P."/>
            <person name="Schuster S.C."/>
            <person name="Hensel R."/>
        </authorList>
    </citation>
    <scope>NUCLEOTIDE SEQUENCE [LARGE SCALE GENOMIC DNA]</scope>
    <source>
        <strain evidence="2">ATCC 35583 / DSM 2078 / JCM 9277 / NBRC 100435 / Kra 1</strain>
    </source>
</reference>
<organism evidence="1 2">
    <name type="scientific">Thermoproteus tenax (strain ATCC 35583 / DSM 2078 / JCM 9277 / NBRC 100435 / Kra 1)</name>
    <dbReference type="NCBI Taxonomy" id="768679"/>
    <lineage>
        <taxon>Archaea</taxon>
        <taxon>Thermoproteota</taxon>
        <taxon>Thermoprotei</taxon>
        <taxon>Thermoproteales</taxon>
        <taxon>Thermoproteaceae</taxon>
        <taxon>Thermoproteus</taxon>
    </lineage>
</organism>
<gene>
    <name evidence="1" type="ordered locus">TTX_1866</name>
</gene>
<evidence type="ECO:0000313" key="1">
    <source>
        <dbReference type="EMBL" id="CCC82482.1"/>
    </source>
</evidence>
<proteinExistence type="predicted"/>
<keyword evidence="2" id="KW-1185">Reference proteome</keyword>
<dbReference type="RefSeq" id="WP_014127735.1">
    <property type="nucleotide sequence ID" value="NC_016070.1"/>
</dbReference>
<dbReference type="AlphaFoldDB" id="G4RLN7"/>
<evidence type="ECO:0000313" key="2">
    <source>
        <dbReference type="Proteomes" id="UP000002654"/>
    </source>
</evidence>
<dbReference type="eggNOG" id="arCOG05468">
    <property type="taxonomic scope" value="Archaea"/>
</dbReference>
<dbReference type="PATRIC" id="fig|768679.9.peg.1890"/>
<name>G4RLN7_THETK</name>
<dbReference type="KEGG" id="ttn:TTX_1866"/>
<dbReference type="GeneID" id="11262749"/>
<sequence>MLGEEIPIEKLPYDAPEVSLALSNIMSNRLVYLLGPGGKTAALRALAVMLYKAGMSPLYVKLEWVKYGWSLDDYITRHLDGHLKLVGYPAPREHDAILLDDAELVAEYPRLYEGFVGSIREKVRAVAAREGAVEHLAKILGDGIPIKMNFKPGEARRKLPLGLLGLASLGQIVEVEII</sequence>
<dbReference type="STRING" id="768679.TTX_1866"/>
<dbReference type="Proteomes" id="UP000002654">
    <property type="component" value="Chromosome"/>
</dbReference>
<dbReference type="EMBL" id="FN869859">
    <property type="protein sequence ID" value="CCC82482.1"/>
    <property type="molecule type" value="Genomic_DNA"/>
</dbReference>
<dbReference type="PaxDb" id="768679-TTX_1866"/>
<dbReference type="OrthoDB" id="28488at2157"/>
<accession>G4RLN7</accession>
<dbReference type="HOGENOM" id="CLU_1500336_0_0_2"/>
<protein>
    <submittedName>
        <fullName evidence="1">RecA-superfamily ATPase</fullName>
    </submittedName>
</protein>